<feature type="binding site" evidence="5">
    <location>
        <begin position="119"/>
        <end position="123"/>
    </location>
    <ligand>
        <name>S-adenosyl-L-methionine</name>
        <dbReference type="ChEBI" id="CHEBI:59789"/>
    </ligand>
</feature>
<dbReference type="Pfam" id="PF05175">
    <property type="entry name" value="MTS"/>
    <property type="match status" value="1"/>
</dbReference>
<comment type="caution">
    <text evidence="8">The sequence shown here is derived from an EMBL/GenBank/DDBJ whole genome shotgun (WGS) entry which is preliminary data.</text>
</comment>
<feature type="domain" description="Methyltransferase small" evidence="6">
    <location>
        <begin position="112"/>
        <end position="195"/>
    </location>
</feature>
<dbReference type="PANTHER" id="PTHR18895:SF74">
    <property type="entry name" value="MTRF1L RELEASE FACTOR GLUTAMINE METHYLTRANSFERASE"/>
    <property type="match status" value="1"/>
</dbReference>
<evidence type="ECO:0000256" key="2">
    <source>
        <dbReference type="ARBA" id="ARBA00022679"/>
    </source>
</evidence>
<dbReference type="InterPro" id="IPR002052">
    <property type="entry name" value="DNA_methylase_N6_adenine_CS"/>
</dbReference>
<dbReference type="HAMAP" id="MF_02126">
    <property type="entry name" value="RF_methyltr_PrmC"/>
    <property type="match status" value="1"/>
</dbReference>
<organism evidence="8 9">
    <name type="scientific">Negadavirga shengliensis</name>
    <dbReference type="NCBI Taxonomy" id="1389218"/>
    <lineage>
        <taxon>Bacteria</taxon>
        <taxon>Pseudomonadati</taxon>
        <taxon>Bacteroidota</taxon>
        <taxon>Cytophagia</taxon>
        <taxon>Cytophagales</taxon>
        <taxon>Cyclobacteriaceae</taxon>
        <taxon>Negadavirga</taxon>
    </lineage>
</organism>
<dbReference type="NCBIfam" id="TIGR03534">
    <property type="entry name" value="RF_mod_PrmC"/>
    <property type="match status" value="1"/>
</dbReference>
<feature type="binding site" evidence="5">
    <location>
        <position position="185"/>
    </location>
    <ligand>
        <name>S-adenosyl-L-methionine</name>
        <dbReference type="ChEBI" id="CHEBI:59789"/>
    </ligand>
</feature>
<reference evidence="9" key="1">
    <citation type="journal article" date="2019" name="Int. J. Syst. Evol. Microbiol.">
        <title>The Global Catalogue of Microorganisms (GCM) 10K type strain sequencing project: providing services to taxonomists for standard genome sequencing and annotation.</title>
        <authorList>
            <consortium name="The Broad Institute Genomics Platform"/>
            <consortium name="The Broad Institute Genome Sequencing Center for Infectious Disease"/>
            <person name="Wu L."/>
            <person name="Ma J."/>
        </authorList>
    </citation>
    <scope>NUCLEOTIDE SEQUENCE [LARGE SCALE GENOMIC DNA]</scope>
    <source>
        <strain evidence="9">CGMCC 4.7466</strain>
    </source>
</reference>
<feature type="binding site" evidence="5">
    <location>
        <position position="142"/>
    </location>
    <ligand>
        <name>S-adenosyl-L-methionine</name>
        <dbReference type="ChEBI" id="CHEBI:59789"/>
    </ligand>
</feature>
<gene>
    <name evidence="5 8" type="primary">prmC</name>
    <name evidence="8" type="ORF">ACFPFU_01600</name>
</gene>
<dbReference type="SUPFAM" id="SSF53335">
    <property type="entry name" value="S-adenosyl-L-methionine-dependent methyltransferases"/>
    <property type="match status" value="1"/>
</dbReference>
<comment type="function">
    <text evidence="5">Methylates the class 1 translation termination release factors RF1/PrfA and RF2/PrfB on the glutamine residue of the universally conserved GGQ motif.</text>
</comment>
<comment type="catalytic activity">
    <reaction evidence="4 5">
        <text>L-glutaminyl-[peptide chain release factor] + S-adenosyl-L-methionine = N(5)-methyl-L-glutaminyl-[peptide chain release factor] + S-adenosyl-L-homocysteine + H(+)</text>
        <dbReference type="Rhea" id="RHEA:42896"/>
        <dbReference type="Rhea" id="RHEA-COMP:10271"/>
        <dbReference type="Rhea" id="RHEA-COMP:10272"/>
        <dbReference type="ChEBI" id="CHEBI:15378"/>
        <dbReference type="ChEBI" id="CHEBI:30011"/>
        <dbReference type="ChEBI" id="CHEBI:57856"/>
        <dbReference type="ChEBI" id="CHEBI:59789"/>
        <dbReference type="ChEBI" id="CHEBI:61891"/>
        <dbReference type="EC" id="2.1.1.297"/>
    </reaction>
</comment>
<dbReference type="GO" id="GO:0032259">
    <property type="term" value="P:methylation"/>
    <property type="evidence" value="ECO:0007669"/>
    <property type="project" value="UniProtKB-KW"/>
</dbReference>
<name>A0ABV9SVF6_9BACT</name>
<dbReference type="PROSITE" id="PS00092">
    <property type="entry name" value="N6_MTASE"/>
    <property type="match status" value="1"/>
</dbReference>
<dbReference type="InterPro" id="IPR007848">
    <property type="entry name" value="Small_mtfrase_dom"/>
</dbReference>
<evidence type="ECO:0000256" key="4">
    <source>
        <dbReference type="ARBA" id="ARBA00048391"/>
    </source>
</evidence>
<evidence type="ECO:0000259" key="7">
    <source>
        <dbReference type="Pfam" id="PF17827"/>
    </source>
</evidence>
<dbReference type="RefSeq" id="WP_377060830.1">
    <property type="nucleotide sequence ID" value="NZ_JBHSJJ010000001.1"/>
</dbReference>
<dbReference type="GO" id="GO:0102559">
    <property type="term" value="F:peptide chain release factor N(5)-glutamine methyltransferase activity"/>
    <property type="evidence" value="ECO:0007669"/>
    <property type="project" value="UniProtKB-EC"/>
</dbReference>
<evidence type="ECO:0000256" key="5">
    <source>
        <dbReference type="HAMAP-Rule" id="MF_02126"/>
    </source>
</evidence>
<dbReference type="InterPro" id="IPR004556">
    <property type="entry name" value="HemK-like"/>
</dbReference>
<keyword evidence="2 5" id="KW-0808">Transferase</keyword>
<protein>
    <recommendedName>
        <fullName evidence="5">Release factor glutamine methyltransferase</fullName>
        <shortName evidence="5">RF MTase</shortName>
        <ecNumber evidence="5">2.1.1.297</ecNumber>
    </recommendedName>
    <alternativeName>
        <fullName evidence="5">N5-glutamine methyltransferase PrmC</fullName>
    </alternativeName>
    <alternativeName>
        <fullName evidence="5">Protein-(glutamine-N5) MTase PrmC</fullName>
    </alternativeName>
    <alternativeName>
        <fullName evidence="5">Protein-glutamine N-methyltransferase PrmC</fullName>
    </alternativeName>
</protein>
<dbReference type="EMBL" id="JBHSJJ010000001">
    <property type="protein sequence ID" value="MFC4870361.1"/>
    <property type="molecule type" value="Genomic_DNA"/>
</dbReference>
<dbReference type="InterPro" id="IPR040758">
    <property type="entry name" value="PrmC_N"/>
</dbReference>
<dbReference type="Gene3D" id="3.40.50.150">
    <property type="entry name" value="Vaccinia Virus protein VP39"/>
    <property type="match status" value="1"/>
</dbReference>
<dbReference type="CDD" id="cd02440">
    <property type="entry name" value="AdoMet_MTases"/>
    <property type="match status" value="1"/>
</dbReference>
<keyword evidence="3 5" id="KW-0949">S-adenosyl-L-methionine</keyword>
<sequence length="281" mass="31744">MNSVSLRQFYRDHTQKLQPLYPKQEAESLVLWLLDHFLGIKRKDILSDVKMSSATQEFDAAFQKLSQGIPVQYILKSAPFYGRTFKVGTGVLIPRRETEELVHLILTRHQGNCSVLDIGTGSGCIPITLALEMPESEVYAMDVSGIALAIARENASDLKARVKFFQVDVLEEDLPVKGLDIVVSNPPYVKESEKKAMHPNVLQHEPHLALFVPDEDPLLFYRRISEIAPFSLTPGGYLYFEINETLGKETKDLLENLGYEEVTIYGDLNGKDRFVSGRWCP</sequence>
<dbReference type="PANTHER" id="PTHR18895">
    <property type="entry name" value="HEMK METHYLTRANSFERASE"/>
    <property type="match status" value="1"/>
</dbReference>
<dbReference type="Pfam" id="PF17827">
    <property type="entry name" value="PrmC_N"/>
    <property type="match status" value="1"/>
</dbReference>
<evidence type="ECO:0000256" key="3">
    <source>
        <dbReference type="ARBA" id="ARBA00022691"/>
    </source>
</evidence>
<dbReference type="InterPro" id="IPR019874">
    <property type="entry name" value="RF_methyltr_PrmC"/>
</dbReference>
<dbReference type="InterPro" id="IPR050320">
    <property type="entry name" value="N5-glutamine_MTase"/>
</dbReference>
<dbReference type="Proteomes" id="UP001595818">
    <property type="component" value="Unassembled WGS sequence"/>
</dbReference>
<dbReference type="InterPro" id="IPR029063">
    <property type="entry name" value="SAM-dependent_MTases_sf"/>
</dbReference>
<dbReference type="Gene3D" id="1.10.8.10">
    <property type="entry name" value="DNA helicase RuvA subunit, C-terminal domain"/>
    <property type="match status" value="1"/>
</dbReference>
<dbReference type="NCBIfam" id="TIGR00536">
    <property type="entry name" value="hemK_fam"/>
    <property type="match status" value="1"/>
</dbReference>
<feature type="domain" description="Release factor glutamine methyltransferase N-terminal" evidence="7">
    <location>
        <begin position="24"/>
        <end position="75"/>
    </location>
</feature>
<accession>A0ABV9SVF6</accession>
<evidence type="ECO:0000259" key="6">
    <source>
        <dbReference type="Pfam" id="PF05175"/>
    </source>
</evidence>
<evidence type="ECO:0000256" key="1">
    <source>
        <dbReference type="ARBA" id="ARBA00022603"/>
    </source>
</evidence>
<proteinExistence type="inferred from homology"/>
<feature type="binding site" evidence="5">
    <location>
        <begin position="185"/>
        <end position="188"/>
    </location>
    <ligand>
        <name>substrate</name>
    </ligand>
</feature>
<evidence type="ECO:0000313" key="8">
    <source>
        <dbReference type="EMBL" id="MFC4870361.1"/>
    </source>
</evidence>
<comment type="caution">
    <text evidence="5">Lacks conserved residue(s) required for the propagation of feature annotation.</text>
</comment>
<dbReference type="EC" id="2.1.1.297" evidence="5"/>
<comment type="similarity">
    <text evidence="5">Belongs to the protein N5-glutamine methyltransferase family. PrmC subfamily.</text>
</comment>
<keyword evidence="1 5" id="KW-0489">Methyltransferase</keyword>
<evidence type="ECO:0000313" key="9">
    <source>
        <dbReference type="Proteomes" id="UP001595818"/>
    </source>
</evidence>
<keyword evidence="9" id="KW-1185">Reference proteome</keyword>